<dbReference type="AlphaFoldDB" id="A0A0W0V8W4"/>
<gene>
    <name evidence="2" type="ORF">Ljor_0849</name>
</gene>
<feature type="transmembrane region" description="Helical" evidence="1">
    <location>
        <begin position="75"/>
        <end position="93"/>
    </location>
</feature>
<sequence length="130" mass="14499">MIMIKFIDHLEGLIVSKYTLGKALFSLFKLEARLAKLNIVPFLASIGALIALCFSGWLTLMVLIGYLIMLLTGPLLAIVITLFLNLIALWLTVKSLSSCIKQMSFEKTRALLSYQPGESHELTKTDTELH</sequence>
<organism evidence="2 3">
    <name type="scientific">Legionella jordanis</name>
    <dbReference type="NCBI Taxonomy" id="456"/>
    <lineage>
        <taxon>Bacteria</taxon>
        <taxon>Pseudomonadati</taxon>
        <taxon>Pseudomonadota</taxon>
        <taxon>Gammaproteobacteria</taxon>
        <taxon>Legionellales</taxon>
        <taxon>Legionellaceae</taxon>
        <taxon>Legionella</taxon>
    </lineage>
</organism>
<accession>A0A0W0V8W4</accession>
<reference evidence="2 3" key="1">
    <citation type="submission" date="2015-11" db="EMBL/GenBank/DDBJ databases">
        <title>Genomic analysis of 38 Legionella species identifies large and diverse effector repertoires.</title>
        <authorList>
            <person name="Burstein D."/>
            <person name="Amaro F."/>
            <person name="Zusman T."/>
            <person name="Lifshitz Z."/>
            <person name="Cohen O."/>
            <person name="Gilbert J.A."/>
            <person name="Pupko T."/>
            <person name="Shuman H.A."/>
            <person name="Segal G."/>
        </authorList>
    </citation>
    <scope>NUCLEOTIDE SEQUENCE [LARGE SCALE GENOMIC DNA]</scope>
    <source>
        <strain evidence="2 3">BL-540</strain>
    </source>
</reference>
<name>A0A0W0V8W4_9GAMM</name>
<evidence type="ECO:0000313" key="2">
    <source>
        <dbReference type="EMBL" id="KTD16543.1"/>
    </source>
</evidence>
<protein>
    <recommendedName>
        <fullName evidence="4">Transmembrane protein</fullName>
    </recommendedName>
</protein>
<dbReference type="EMBL" id="LNYJ01000011">
    <property type="protein sequence ID" value="KTD16543.1"/>
    <property type="molecule type" value="Genomic_DNA"/>
</dbReference>
<proteinExistence type="predicted"/>
<keyword evidence="1" id="KW-0812">Transmembrane</keyword>
<dbReference type="Proteomes" id="UP000055035">
    <property type="component" value="Unassembled WGS sequence"/>
</dbReference>
<evidence type="ECO:0000313" key="3">
    <source>
        <dbReference type="Proteomes" id="UP000055035"/>
    </source>
</evidence>
<evidence type="ECO:0000256" key="1">
    <source>
        <dbReference type="SAM" id="Phobius"/>
    </source>
</evidence>
<keyword evidence="3" id="KW-1185">Reference proteome</keyword>
<keyword evidence="1" id="KW-0472">Membrane</keyword>
<evidence type="ECO:0008006" key="4">
    <source>
        <dbReference type="Google" id="ProtNLM"/>
    </source>
</evidence>
<dbReference type="PATRIC" id="fig|456.5.peg.902"/>
<dbReference type="STRING" id="456.Ljor_0849"/>
<comment type="caution">
    <text evidence="2">The sequence shown here is derived from an EMBL/GenBank/DDBJ whole genome shotgun (WGS) entry which is preliminary data.</text>
</comment>
<feature type="transmembrane region" description="Helical" evidence="1">
    <location>
        <begin position="39"/>
        <end position="69"/>
    </location>
</feature>
<keyword evidence="1" id="KW-1133">Transmembrane helix</keyword>